<keyword evidence="3" id="KW-1185">Reference proteome</keyword>
<accession>A0A5B2X6Q8</accession>
<dbReference type="InterPro" id="IPR043917">
    <property type="entry name" value="DUF5753"/>
</dbReference>
<dbReference type="RefSeq" id="WP_149851834.1">
    <property type="nucleotide sequence ID" value="NZ_VUOB01000041.1"/>
</dbReference>
<comment type="caution">
    <text evidence="2">The sequence shown here is derived from an EMBL/GenBank/DDBJ whole genome shotgun (WGS) entry which is preliminary data.</text>
</comment>
<reference evidence="2 3" key="2">
    <citation type="submission" date="2019-09" db="EMBL/GenBank/DDBJ databases">
        <authorList>
            <person name="Jin C."/>
        </authorList>
    </citation>
    <scope>NUCLEOTIDE SEQUENCE [LARGE SCALE GENOMIC DNA]</scope>
    <source>
        <strain evidence="2 3">AN110305</strain>
    </source>
</reference>
<name>A0A5B2X6Q8_9PSEU</name>
<dbReference type="Pfam" id="PF13560">
    <property type="entry name" value="HTH_31"/>
    <property type="match status" value="1"/>
</dbReference>
<evidence type="ECO:0000313" key="3">
    <source>
        <dbReference type="Proteomes" id="UP000323454"/>
    </source>
</evidence>
<reference evidence="2 3" key="1">
    <citation type="submission" date="2019-09" db="EMBL/GenBank/DDBJ databases">
        <title>Goodfellowia gen. nov., a new genus of the Pseudonocardineae related to Actinoalloteichus, containing Goodfellowia coeruleoviolacea gen. nov., comb. nov. gen. nov., comb. nov.</title>
        <authorList>
            <person name="Labeda D."/>
        </authorList>
    </citation>
    <scope>NUCLEOTIDE SEQUENCE [LARGE SCALE GENOMIC DNA]</scope>
    <source>
        <strain evidence="2 3">AN110305</strain>
    </source>
</reference>
<dbReference type="SUPFAM" id="SSF47413">
    <property type="entry name" value="lambda repressor-like DNA-binding domains"/>
    <property type="match status" value="1"/>
</dbReference>
<dbReference type="InterPro" id="IPR010982">
    <property type="entry name" value="Lambda_DNA-bd_dom_sf"/>
</dbReference>
<dbReference type="Proteomes" id="UP000323454">
    <property type="component" value="Unassembled WGS sequence"/>
</dbReference>
<evidence type="ECO:0000259" key="1">
    <source>
        <dbReference type="Pfam" id="PF19054"/>
    </source>
</evidence>
<organism evidence="2 3">
    <name type="scientific">Solihabitans fulvus</name>
    <dbReference type="NCBI Taxonomy" id="1892852"/>
    <lineage>
        <taxon>Bacteria</taxon>
        <taxon>Bacillati</taxon>
        <taxon>Actinomycetota</taxon>
        <taxon>Actinomycetes</taxon>
        <taxon>Pseudonocardiales</taxon>
        <taxon>Pseudonocardiaceae</taxon>
        <taxon>Solihabitans</taxon>
    </lineage>
</organism>
<dbReference type="EMBL" id="VUOB01000041">
    <property type="protein sequence ID" value="KAA2258811.1"/>
    <property type="molecule type" value="Genomic_DNA"/>
</dbReference>
<sequence length="288" mass="31528">MPAVQTRQKLKLGQFLAELRRRAGKGESDFKSVTGKSQAALSKIENGHLLPSALDLNRLLLLYGATDVEHEHAQELWDDASAPNTRIVHPSAYTKEARSYARQEREAVYVRAVESLVIPGLLQTPDYAVAVRMAAHRFANPSVDMEQALAARKSRQRRLDGPDALRLRALVDEAALRRVVGGPQVMRAQLLHLVDRGRQSNITIQAVPFGTGAYGTMSGGGATLLSFGDKGDPDALYLEYHGGGKWVDNKVQREQFAAYFDDMASGVALAPAETETLALRLAEDLKEP</sequence>
<gene>
    <name evidence="2" type="ORF">F0L68_23605</name>
</gene>
<dbReference type="OrthoDB" id="4285266at2"/>
<protein>
    <submittedName>
        <fullName evidence="2">Helix-turn-helix domain-containing protein</fullName>
    </submittedName>
</protein>
<evidence type="ECO:0000313" key="2">
    <source>
        <dbReference type="EMBL" id="KAA2258811.1"/>
    </source>
</evidence>
<dbReference type="Pfam" id="PF19054">
    <property type="entry name" value="DUF5753"/>
    <property type="match status" value="1"/>
</dbReference>
<proteinExistence type="predicted"/>
<dbReference type="GO" id="GO:0003677">
    <property type="term" value="F:DNA binding"/>
    <property type="evidence" value="ECO:0007669"/>
    <property type="project" value="InterPro"/>
</dbReference>
<feature type="domain" description="DUF5753" evidence="1">
    <location>
        <begin position="98"/>
        <end position="276"/>
    </location>
</feature>
<dbReference type="AlphaFoldDB" id="A0A5B2X6Q8"/>